<evidence type="ECO:0000256" key="17">
    <source>
        <dbReference type="PIRSR" id="PIRSR601508-2"/>
    </source>
</evidence>
<feature type="site" description="Crucial to convey clamshell closure to channel opening" evidence="17">
    <location>
        <position position="118"/>
    </location>
</feature>
<evidence type="ECO:0000256" key="5">
    <source>
        <dbReference type="ARBA" id="ARBA00022729"/>
    </source>
</evidence>
<proteinExistence type="inferred from homology"/>
<feature type="transmembrane region" description="Helical" evidence="19">
    <location>
        <begin position="271"/>
        <end position="296"/>
    </location>
</feature>
<evidence type="ECO:0000256" key="14">
    <source>
        <dbReference type="ARBA" id="ARBA00023303"/>
    </source>
</evidence>
<dbReference type="GO" id="GO:0045211">
    <property type="term" value="C:postsynaptic membrane"/>
    <property type="evidence" value="ECO:0007669"/>
    <property type="project" value="UniProtKB-SubCell"/>
</dbReference>
<keyword evidence="7" id="KW-0770">Synapse</keyword>
<feature type="disulfide bond" evidence="18">
    <location>
        <begin position="200"/>
        <end position="256"/>
    </location>
</feature>
<dbReference type="PRINTS" id="PR00177">
    <property type="entry name" value="NMDARECEPTOR"/>
</dbReference>
<comment type="subcellular location">
    <subcellularLocation>
        <location evidence="15">Postsynaptic cell membrane</location>
        <topology evidence="15">Multi-pass membrane protein</topology>
    </subcellularLocation>
</comment>
<evidence type="ECO:0000256" key="7">
    <source>
        <dbReference type="ARBA" id="ARBA00023018"/>
    </source>
</evidence>
<keyword evidence="4 19" id="KW-0812">Transmembrane</keyword>
<comment type="similarity">
    <text evidence="1">Belongs to the glutamate-gated ion channel (TC 1.A.10.1) family.</text>
</comment>
<dbReference type="InterPro" id="IPR001508">
    <property type="entry name" value="Iono_Glu_rcpt_met"/>
</dbReference>
<evidence type="ECO:0000313" key="22">
    <source>
        <dbReference type="Proteomes" id="UP001152888"/>
    </source>
</evidence>
<evidence type="ECO:0000256" key="2">
    <source>
        <dbReference type="ARBA" id="ARBA00022448"/>
    </source>
</evidence>
<evidence type="ECO:0000256" key="3">
    <source>
        <dbReference type="ARBA" id="ARBA00022475"/>
    </source>
</evidence>
<evidence type="ECO:0000256" key="18">
    <source>
        <dbReference type="PIRSR" id="PIRSR601508-3"/>
    </source>
</evidence>
<feature type="domain" description="Ionotropic glutamate receptor C-terminal" evidence="20">
    <location>
        <begin position="45"/>
        <end position="251"/>
    </location>
</feature>
<dbReference type="FunFam" id="3.40.190.10:FF:000167">
    <property type="entry name" value="Eye-enriched kainate receptor, isoform B"/>
    <property type="match status" value="1"/>
</dbReference>
<keyword evidence="5" id="KW-0732">Signal</keyword>
<evidence type="ECO:0000256" key="16">
    <source>
        <dbReference type="PIRSR" id="PIRSR601508-1"/>
    </source>
</evidence>
<keyword evidence="22" id="KW-1185">Reference proteome</keyword>
<dbReference type="FunFam" id="1.10.287.70:FF:000067">
    <property type="entry name" value="glutamate receptor 2 isoform X1"/>
    <property type="match status" value="1"/>
</dbReference>
<dbReference type="InterPro" id="IPR015683">
    <property type="entry name" value="Ionotropic_Glu_rcpt"/>
</dbReference>
<dbReference type="GO" id="GO:0015276">
    <property type="term" value="F:ligand-gated monoatomic ion channel activity"/>
    <property type="evidence" value="ECO:0007669"/>
    <property type="project" value="InterPro"/>
</dbReference>
<name>A0A9P0NSD0_ACAOB</name>
<evidence type="ECO:0000256" key="6">
    <source>
        <dbReference type="ARBA" id="ARBA00022989"/>
    </source>
</evidence>
<organism evidence="21 22">
    <name type="scientific">Acanthoscelides obtectus</name>
    <name type="common">Bean weevil</name>
    <name type="synonym">Bruchus obtectus</name>
    <dbReference type="NCBI Taxonomy" id="200917"/>
    <lineage>
        <taxon>Eukaryota</taxon>
        <taxon>Metazoa</taxon>
        <taxon>Ecdysozoa</taxon>
        <taxon>Arthropoda</taxon>
        <taxon>Hexapoda</taxon>
        <taxon>Insecta</taxon>
        <taxon>Pterygota</taxon>
        <taxon>Neoptera</taxon>
        <taxon>Endopterygota</taxon>
        <taxon>Coleoptera</taxon>
        <taxon>Polyphaga</taxon>
        <taxon>Cucujiformia</taxon>
        <taxon>Chrysomeloidea</taxon>
        <taxon>Chrysomelidae</taxon>
        <taxon>Bruchinae</taxon>
        <taxon>Bruchini</taxon>
        <taxon>Acanthoscelides</taxon>
    </lineage>
</organism>
<keyword evidence="10" id="KW-0675">Receptor</keyword>
<feature type="transmembrane region" description="Helical" evidence="19">
    <location>
        <begin position="90"/>
        <end position="111"/>
    </location>
</feature>
<keyword evidence="11" id="KW-0325">Glycoprotein</keyword>
<reference evidence="21" key="1">
    <citation type="submission" date="2022-03" db="EMBL/GenBank/DDBJ databases">
        <authorList>
            <person name="Sayadi A."/>
        </authorList>
    </citation>
    <scope>NUCLEOTIDE SEQUENCE</scope>
</reference>
<keyword evidence="18" id="KW-1015">Disulfide bond</keyword>
<dbReference type="AlphaFoldDB" id="A0A9P0NSD0"/>
<keyword evidence="9 19" id="KW-0472">Membrane</keyword>
<feature type="site" description="Interaction with the cone snail toxin Con-ikot-ikot" evidence="17">
    <location>
        <position position="145"/>
    </location>
</feature>
<dbReference type="OrthoDB" id="5984008at2759"/>
<keyword evidence="13" id="KW-1071">Ligand-gated ion channel</keyword>
<keyword evidence="14" id="KW-0407">Ion channel</keyword>
<feature type="binding site" evidence="16">
    <location>
        <position position="140"/>
    </location>
    <ligand>
        <name>L-glutamate</name>
        <dbReference type="ChEBI" id="CHEBI:29985"/>
    </ligand>
</feature>
<dbReference type="Proteomes" id="UP001152888">
    <property type="component" value="Unassembled WGS sequence"/>
</dbReference>
<dbReference type="EMBL" id="CAKOFQ010006668">
    <property type="protein sequence ID" value="CAH1957057.1"/>
    <property type="molecule type" value="Genomic_DNA"/>
</dbReference>
<evidence type="ECO:0000256" key="4">
    <source>
        <dbReference type="ARBA" id="ARBA00022692"/>
    </source>
</evidence>
<evidence type="ECO:0000256" key="12">
    <source>
        <dbReference type="ARBA" id="ARBA00023257"/>
    </source>
</evidence>
<dbReference type="FunFam" id="3.40.190.10:FF:000060">
    <property type="entry name" value="Glutamate receptor ionotropic, kainate 1"/>
    <property type="match status" value="1"/>
</dbReference>
<evidence type="ECO:0000256" key="9">
    <source>
        <dbReference type="ARBA" id="ARBA00023136"/>
    </source>
</evidence>
<dbReference type="Pfam" id="PF00060">
    <property type="entry name" value="Lig_chan"/>
    <property type="match status" value="1"/>
</dbReference>
<keyword evidence="2" id="KW-0813">Transport</keyword>
<dbReference type="SUPFAM" id="SSF53850">
    <property type="entry name" value="Periplasmic binding protein-like II"/>
    <property type="match status" value="1"/>
</dbReference>
<keyword evidence="6 19" id="KW-1133">Transmembrane helix</keyword>
<evidence type="ECO:0000313" key="21">
    <source>
        <dbReference type="EMBL" id="CAH1957057.1"/>
    </source>
</evidence>
<dbReference type="Gene3D" id="3.40.190.10">
    <property type="entry name" value="Periplasmic binding protein-like II"/>
    <property type="match status" value="2"/>
</dbReference>
<dbReference type="InterPro" id="IPR001320">
    <property type="entry name" value="Iontro_rcpt_C"/>
</dbReference>
<gene>
    <name evidence="21" type="ORF">ACAOBT_LOCUS1867</name>
</gene>
<keyword evidence="3" id="KW-1003">Cell membrane</keyword>
<dbReference type="GO" id="GO:0038023">
    <property type="term" value="F:signaling receptor activity"/>
    <property type="evidence" value="ECO:0007669"/>
    <property type="project" value="InterPro"/>
</dbReference>
<evidence type="ECO:0000256" key="1">
    <source>
        <dbReference type="ARBA" id="ARBA00008685"/>
    </source>
</evidence>
<keyword evidence="8" id="KW-0406">Ion transport</keyword>
<protein>
    <recommendedName>
        <fullName evidence="20">Ionotropic glutamate receptor C-terminal domain-containing protein</fullName>
    </recommendedName>
</protein>
<evidence type="ECO:0000256" key="13">
    <source>
        <dbReference type="ARBA" id="ARBA00023286"/>
    </source>
</evidence>
<evidence type="ECO:0000256" key="19">
    <source>
        <dbReference type="SAM" id="Phobius"/>
    </source>
</evidence>
<feature type="transmembrane region" description="Helical" evidence="19">
    <location>
        <begin position="7"/>
        <end position="27"/>
    </location>
</feature>
<evidence type="ECO:0000256" key="11">
    <source>
        <dbReference type="ARBA" id="ARBA00023180"/>
    </source>
</evidence>
<dbReference type="PANTHER" id="PTHR18966">
    <property type="entry name" value="IONOTROPIC GLUTAMATE RECEPTOR"/>
    <property type="match status" value="1"/>
</dbReference>
<evidence type="ECO:0000256" key="15">
    <source>
        <dbReference type="ARBA" id="ARBA00034104"/>
    </source>
</evidence>
<evidence type="ECO:0000259" key="20">
    <source>
        <dbReference type="SMART" id="SM00079"/>
    </source>
</evidence>
<feature type="binding site" evidence="16">
    <location>
        <position position="188"/>
    </location>
    <ligand>
        <name>L-glutamate</name>
        <dbReference type="ChEBI" id="CHEBI:29985"/>
    </ligand>
</feature>
<dbReference type="SMART" id="SM00079">
    <property type="entry name" value="PBPe"/>
    <property type="match status" value="1"/>
</dbReference>
<keyword evidence="12" id="KW-0628">Postsynaptic cell membrane</keyword>
<evidence type="ECO:0000256" key="8">
    <source>
        <dbReference type="ARBA" id="ARBA00023065"/>
    </source>
</evidence>
<comment type="caution">
    <text evidence="21">The sequence shown here is derived from an EMBL/GenBank/DDBJ whole genome shotgun (WGS) entry which is preliminary data.</text>
</comment>
<feature type="binding site" evidence="16">
    <location>
        <position position="139"/>
    </location>
    <ligand>
        <name>L-glutamate</name>
        <dbReference type="ChEBI" id="CHEBI:29985"/>
    </ligand>
</feature>
<sequence>MKPLAPHIWLYVFTAYVLVSVTLFVVARFSPCEWDCTQHPNMRTAIEEDTPKKTHFTLSNSFWFAVGTLMQQGSDLNPRAMSTRIVSGTWWFFTLIIISSYTANLAAFLTVERMITPIEHAEDLASQTEIPYGTLESGSTMTFFRDSMIETYKKMWRYMESKKPSVFVSTYEDGIKRVLEGNYAFLMESTMLDYVVQRNCNLTQIGGLLDSKSYGIATPMGSPWRDRISLAILEMQEKGEIQMLYDKWWKKTGDTCQRSDKGKDTSKANSLGVESIGGVFVVLVVGLAVAVAVAIAEFCYNAKRNDDPTDKTRRSLCLSTCCALCSATNCLAPRRKRCPPDRRLSSASRRRCSGCIELAALEVPTPPRPPLPPPPPPTGVASPLVSPVVAEVDLGAYVRGEFPFDSAHCEPLQGILPMSSNFDS</sequence>
<evidence type="ECO:0000256" key="10">
    <source>
        <dbReference type="ARBA" id="ARBA00023170"/>
    </source>
</evidence>
<accession>A0A9P0NSD0</accession>
<dbReference type="SUPFAM" id="SSF81324">
    <property type="entry name" value="Voltage-gated potassium channels"/>
    <property type="match status" value="1"/>
</dbReference>